<proteinExistence type="predicted"/>
<feature type="region of interest" description="Disordered" evidence="1">
    <location>
        <begin position="30"/>
        <end position="99"/>
    </location>
</feature>
<keyword evidence="3" id="KW-1185">Reference proteome</keyword>
<evidence type="ECO:0000313" key="2">
    <source>
        <dbReference type="EMBL" id="KAK2109221.1"/>
    </source>
</evidence>
<gene>
    <name evidence="2" type="ORF">P7K49_014386</name>
</gene>
<feature type="compositionally biased region" description="Basic and acidic residues" evidence="1">
    <location>
        <begin position="59"/>
        <end position="81"/>
    </location>
</feature>
<organism evidence="2 3">
    <name type="scientific">Saguinus oedipus</name>
    <name type="common">Cotton-top tamarin</name>
    <name type="synonym">Oedipomidas oedipus</name>
    <dbReference type="NCBI Taxonomy" id="9490"/>
    <lineage>
        <taxon>Eukaryota</taxon>
        <taxon>Metazoa</taxon>
        <taxon>Chordata</taxon>
        <taxon>Craniata</taxon>
        <taxon>Vertebrata</taxon>
        <taxon>Euteleostomi</taxon>
        <taxon>Mammalia</taxon>
        <taxon>Eutheria</taxon>
        <taxon>Euarchontoglires</taxon>
        <taxon>Primates</taxon>
        <taxon>Haplorrhini</taxon>
        <taxon>Platyrrhini</taxon>
        <taxon>Cebidae</taxon>
        <taxon>Callitrichinae</taxon>
        <taxon>Saguinus</taxon>
    </lineage>
</organism>
<name>A0ABQ9VJA2_SAGOE</name>
<evidence type="ECO:0000313" key="3">
    <source>
        <dbReference type="Proteomes" id="UP001266305"/>
    </source>
</evidence>
<protein>
    <submittedName>
        <fullName evidence="2">Uncharacterized protein</fullName>
    </submittedName>
</protein>
<reference evidence="2 3" key="1">
    <citation type="submission" date="2023-05" db="EMBL/GenBank/DDBJ databases">
        <title>B98-5 Cell Line De Novo Hybrid Assembly: An Optical Mapping Approach.</title>
        <authorList>
            <person name="Kananen K."/>
            <person name="Auerbach J.A."/>
            <person name="Kautto E."/>
            <person name="Blachly J.S."/>
        </authorList>
    </citation>
    <scope>NUCLEOTIDE SEQUENCE [LARGE SCALE GENOMIC DNA]</scope>
    <source>
        <strain evidence="2">B95-8</strain>
        <tissue evidence="2">Cell line</tissue>
    </source>
</reference>
<dbReference type="Proteomes" id="UP001266305">
    <property type="component" value="Unassembled WGS sequence"/>
</dbReference>
<sequence length="121" mass="13112">MDGGFSSPNALQPQLASDVQHLYRCPIDNTQPCGHARFKEPGGQRLASKPSQSQLCTVEVEHQSRPPTLEQDRHFHQHEGTSHAGRSLPHGTTGLTGGSAHLGLLQVRKVQSGASKPYEDL</sequence>
<dbReference type="EMBL" id="JASSZA010000006">
    <property type="protein sequence ID" value="KAK2109221.1"/>
    <property type="molecule type" value="Genomic_DNA"/>
</dbReference>
<comment type="caution">
    <text evidence="2">The sequence shown here is derived from an EMBL/GenBank/DDBJ whole genome shotgun (WGS) entry which is preliminary data.</text>
</comment>
<accession>A0ABQ9VJA2</accession>
<evidence type="ECO:0000256" key="1">
    <source>
        <dbReference type="SAM" id="MobiDB-lite"/>
    </source>
</evidence>